<dbReference type="InterPro" id="IPR024449">
    <property type="entry name" value="Anti-sigma_RsgI_N"/>
</dbReference>
<keyword evidence="5 7" id="KW-0472">Membrane</keyword>
<keyword evidence="10" id="KW-1185">Reference proteome</keyword>
<evidence type="ECO:0000259" key="8">
    <source>
        <dbReference type="PROSITE" id="PS51849"/>
    </source>
</evidence>
<accession>A0ABW2N8K6</accession>
<evidence type="ECO:0000256" key="5">
    <source>
        <dbReference type="ARBA" id="ARBA00023136"/>
    </source>
</evidence>
<feature type="compositionally biased region" description="Low complexity" evidence="6">
    <location>
        <begin position="374"/>
        <end position="385"/>
    </location>
</feature>
<dbReference type="Pfam" id="PF23750">
    <property type="entry name" value="RsgI_M"/>
    <property type="match status" value="1"/>
</dbReference>
<evidence type="ECO:0000313" key="10">
    <source>
        <dbReference type="Proteomes" id="UP001596483"/>
    </source>
</evidence>
<evidence type="ECO:0000256" key="4">
    <source>
        <dbReference type="ARBA" id="ARBA00022989"/>
    </source>
</evidence>
<keyword evidence="3 7" id="KW-0812">Transmembrane</keyword>
<protein>
    <recommendedName>
        <fullName evidence="8">RsgI N-terminal anti-sigma domain-containing protein</fullName>
    </recommendedName>
</protein>
<evidence type="ECO:0000313" key="9">
    <source>
        <dbReference type="EMBL" id="MFC7363607.1"/>
    </source>
</evidence>
<name>A0ABW2N8K6_9BACL</name>
<dbReference type="Proteomes" id="UP001596483">
    <property type="component" value="Unassembled WGS sequence"/>
</dbReference>
<keyword evidence="2" id="KW-1003">Cell membrane</keyword>
<dbReference type="EMBL" id="JBHTCT010000003">
    <property type="protein sequence ID" value="MFC7363607.1"/>
    <property type="molecule type" value="Genomic_DNA"/>
</dbReference>
<comment type="caution">
    <text evidence="9">The sequence shown here is derived from an EMBL/GenBank/DDBJ whole genome shotgun (WGS) entry which is preliminary data.</text>
</comment>
<sequence length="407" mass="42829">MNQIKGIVVEQNNQSVVILTPDGRFIRGESQGQEIGSESLVTPMEPKSRPRLSTAPKPVAVAGMLAAAILVLLSALFLPLREPALAFIQVEVNPAVEFGIDGEGKVRELTPLNNDGTALIRMFGDWDGKDVTMLLGRIFEEYGEADRELTVTSVETADGNLAGIIERTEGFIRDAAGEEGMHLRLSEADRELRDQAMKEGVPISRLINPDSQSGEPSPAGQEHKENAEREKPAPASPEGVPTSENSSRTPAVKKNETSPPESGTREKPDDGPKKNSLGQDNDGDPPAHAGPDKKSPPPGHAGQKNQSGPPSHAGPDKKSSPPGQAGQKNQSKPPSHAGPDKSPPGQAGQNKQSGPQPKVKSGEKPGGDRVSPRQNQNSHGNGNSSETGQRHKNSGNGKGGDGNSSGK</sequence>
<evidence type="ECO:0000256" key="1">
    <source>
        <dbReference type="ARBA" id="ARBA00004162"/>
    </source>
</evidence>
<dbReference type="Pfam" id="PF12791">
    <property type="entry name" value="RsgI_N"/>
    <property type="match status" value="1"/>
</dbReference>
<dbReference type="PROSITE" id="PS51849">
    <property type="entry name" value="RSGI_N"/>
    <property type="match status" value="1"/>
</dbReference>
<evidence type="ECO:0000256" key="6">
    <source>
        <dbReference type="SAM" id="MobiDB-lite"/>
    </source>
</evidence>
<feature type="domain" description="RsgI N-terminal anti-sigma" evidence="8">
    <location>
        <begin position="4"/>
        <end position="50"/>
    </location>
</feature>
<feature type="compositionally biased region" description="Basic and acidic residues" evidence="6">
    <location>
        <begin position="360"/>
        <end position="371"/>
    </location>
</feature>
<feature type="region of interest" description="Disordered" evidence="6">
    <location>
        <begin position="202"/>
        <end position="407"/>
    </location>
</feature>
<keyword evidence="4 7" id="KW-1133">Transmembrane helix</keyword>
<gene>
    <name evidence="9" type="ORF">ACFQQH_00360</name>
</gene>
<reference evidence="10" key="1">
    <citation type="journal article" date="2019" name="Int. J. Syst. Evol. Microbiol.">
        <title>The Global Catalogue of Microorganisms (GCM) 10K type strain sequencing project: providing services to taxonomists for standard genome sequencing and annotation.</title>
        <authorList>
            <consortium name="The Broad Institute Genomics Platform"/>
            <consortium name="The Broad Institute Genome Sequencing Center for Infectious Disease"/>
            <person name="Wu L."/>
            <person name="Ma J."/>
        </authorList>
    </citation>
    <scope>NUCLEOTIDE SEQUENCE [LARGE SCALE GENOMIC DNA]</scope>
    <source>
        <strain evidence="10">JCM 4738</strain>
    </source>
</reference>
<feature type="compositionally biased region" description="Basic and acidic residues" evidence="6">
    <location>
        <begin position="263"/>
        <end position="273"/>
    </location>
</feature>
<feature type="compositionally biased region" description="Basic and acidic residues" evidence="6">
    <location>
        <begin position="221"/>
        <end position="232"/>
    </location>
</feature>
<dbReference type="RefSeq" id="WP_157296703.1">
    <property type="nucleotide sequence ID" value="NZ_JBHTCT010000003.1"/>
</dbReference>
<organism evidence="9 10">
    <name type="scientific">Bhargavaea changchunensis</name>
    <dbReference type="NCBI Taxonomy" id="2134037"/>
    <lineage>
        <taxon>Bacteria</taxon>
        <taxon>Bacillati</taxon>
        <taxon>Bacillota</taxon>
        <taxon>Bacilli</taxon>
        <taxon>Bacillales</taxon>
        <taxon>Caryophanaceae</taxon>
        <taxon>Bhargavaea</taxon>
    </lineage>
</organism>
<comment type="subcellular location">
    <subcellularLocation>
        <location evidence="1">Cell membrane</location>
        <topology evidence="1">Single-pass membrane protein</topology>
    </subcellularLocation>
</comment>
<feature type="compositionally biased region" description="Gly residues" evidence="6">
    <location>
        <begin position="396"/>
        <end position="407"/>
    </location>
</feature>
<feature type="transmembrane region" description="Helical" evidence="7">
    <location>
        <begin position="59"/>
        <end position="80"/>
    </location>
</feature>
<evidence type="ECO:0000256" key="7">
    <source>
        <dbReference type="SAM" id="Phobius"/>
    </source>
</evidence>
<evidence type="ECO:0000256" key="3">
    <source>
        <dbReference type="ARBA" id="ARBA00022692"/>
    </source>
</evidence>
<proteinExistence type="predicted"/>
<dbReference type="InterPro" id="IPR055431">
    <property type="entry name" value="RsgI_M"/>
</dbReference>
<evidence type="ECO:0000256" key="2">
    <source>
        <dbReference type="ARBA" id="ARBA00022475"/>
    </source>
</evidence>